<reference evidence="1 2" key="1">
    <citation type="submission" date="2010-10" db="EMBL/GenBank/DDBJ databases">
        <authorList>
            <person name="Muzny D."/>
            <person name="Qin X."/>
            <person name="Deng J."/>
            <person name="Jiang H."/>
            <person name="Liu Y."/>
            <person name="Qu J."/>
            <person name="Song X.-Z."/>
            <person name="Zhang L."/>
            <person name="Thornton R."/>
            <person name="Coyle M."/>
            <person name="Francisco L."/>
            <person name="Jackson L."/>
            <person name="Javaid M."/>
            <person name="Korchina V."/>
            <person name="Kovar C."/>
            <person name="Mata R."/>
            <person name="Mathew T."/>
            <person name="Ngo R."/>
            <person name="Nguyen L."/>
            <person name="Nguyen N."/>
            <person name="Okwuonu G."/>
            <person name="Ongeri F."/>
            <person name="Pham C."/>
            <person name="Simmons D."/>
            <person name="Wilczek-Boney K."/>
            <person name="Hale W."/>
            <person name="Jakkamsetti A."/>
            <person name="Pham P."/>
            <person name="Ruth R."/>
            <person name="San Lucas F."/>
            <person name="Warren J."/>
            <person name="Zhang J."/>
            <person name="Zhao Z."/>
            <person name="Zhou C."/>
            <person name="Zhu D."/>
            <person name="Lee S."/>
            <person name="Bess C."/>
            <person name="Blankenburg K."/>
            <person name="Forbes L."/>
            <person name="Fu Q."/>
            <person name="Gubbala S."/>
            <person name="Hirani K."/>
            <person name="Jayaseelan J.C."/>
            <person name="Lara F."/>
            <person name="Munidasa M."/>
            <person name="Palculict T."/>
            <person name="Patil S."/>
            <person name="Pu L.-L."/>
            <person name="Saada N."/>
            <person name="Tang L."/>
            <person name="Weissenberger G."/>
            <person name="Zhu Y."/>
            <person name="Hemphill L."/>
            <person name="Shang Y."/>
            <person name="Youmans B."/>
            <person name="Ayvaz T."/>
            <person name="Ross M."/>
            <person name="Santibanez J."/>
            <person name="Aqrawi P."/>
            <person name="Gross S."/>
            <person name="Joshi V."/>
            <person name="Fowler G."/>
            <person name="Nazareth L."/>
            <person name="Reid J."/>
            <person name="Worley K."/>
            <person name="Petrosino J."/>
            <person name="Highlander S."/>
            <person name="Gibbs R."/>
        </authorList>
    </citation>
    <scope>NUCLEOTIDE SEQUENCE [LARGE SCALE GENOMIC DNA]</scope>
    <source>
        <strain evidence="1 2">ATCC 33574</strain>
    </source>
</reference>
<dbReference type="HOGENOM" id="CLU_2900401_0_0_10"/>
<accession>E6KB68</accession>
<evidence type="ECO:0000313" key="1">
    <source>
        <dbReference type="EMBL" id="EFU29224.1"/>
    </source>
</evidence>
<protein>
    <submittedName>
        <fullName evidence="1">Uncharacterized protein</fullName>
    </submittedName>
</protein>
<gene>
    <name evidence="1" type="ORF">HMPREF6485_2855</name>
</gene>
<dbReference type="AlphaFoldDB" id="E6KB68"/>
<dbReference type="Proteomes" id="UP000003112">
    <property type="component" value="Unassembled WGS sequence"/>
</dbReference>
<dbReference type="EMBL" id="AEPD01000052">
    <property type="protein sequence ID" value="EFU29224.1"/>
    <property type="molecule type" value="Genomic_DNA"/>
</dbReference>
<comment type="caution">
    <text evidence="1">The sequence shown here is derived from an EMBL/GenBank/DDBJ whole genome shotgun (WGS) entry which is preliminary data.</text>
</comment>
<evidence type="ECO:0000313" key="2">
    <source>
        <dbReference type="Proteomes" id="UP000003112"/>
    </source>
</evidence>
<proteinExistence type="predicted"/>
<name>E6KB68_9BACT</name>
<organism evidence="1 2">
    <name type="scientific">Segatella buccae ATCC 33574</name>
    <dbReference type="NCBI Taxonomy" id="873513"/>
    <lineage>
        <taxon>Bacteria</taxon>
        <taxon>Pseudomonadati</taxon>
        <taxon>Bacteroidota</taxon>
        <taxon>Bacteroidia</taxon>
        <taxon>Bacteroidales</taxon>
        <taxon>Prevotellaceae</taxon>
        <taxon>Segatella</taxon>
    </lineage>
</organism>
<sequence length="62" mass="7779">MVQGSRTKHKTDKRHRPLAKNEMLMSRMMQKDWRDRQKECLHIQKKKRNFARRIRLTQKLYI</sequence>
<keyword evidence="2" id="KW-1185">Reference proteome</keyword>